<feature type="transmembrane region" description="Helical" evidence="7">
    <location>
        <begin position="159"/>
        <end position="181"/>
    </location>
</feature>
<dbReference type="PROSITE" id="PS00379">
    <property type="entry name" value="CDP_ALCOHOL_P_TRANSF"/>
    <property type="match status" value="1"/>
</dbReference>
<feature type="region of interest" description="Disordered" evidence="6">
    <location>
        <begin position="294"/>
        <end position="321"/>
    </location>
</feature>
<dbReference type="InterPro" id="IPR048254">
    <property type="entry name" value="CDP_ALCOHOL_P_TRANSF_CS"/>
</dbReference>
<gene>
    <name evidence="8" type="ORF">KIPB_006603</name>
</gene>
<keyword evidence="7" id="KW-1133">Transmembrane helix</keyword>
<name>A0A9K3GJY7_9EUKA</name>
<evidence type="ECO:0000256" key="2">
    <source>
        <dbReference type="ARBA" id="ARBA00010441"/>
    </source>
</evidence>
<comment type="caution">
    <text evidence="8">The sequence shown here is derived from an EMBL/GenBank/DDBJ whole genome shotgun (WGS) entry which is preliminary data.</text>
</comment>
<dbReference type="GO" id="GO:0016780">
    <property type="term" value="F:phosphotransferase activity, for other substituted phosphate groups"/>
    <property type="evidence" value="ECO:0007669"/>
    <property type="project" value="InterPro"/>
</dbReference>
<dbReference type="Proteomes" id="UP000265618">
    <property type="component" value="Unassembled WGS sequence"/>
</dbReference>
<feature type="transmembrane region" description="Helical" evidence="7">
    <location>
        <begin position="121"/>
        <end position="139"/>
    </location>
</feature>
<evidence type="ECO:0000256" key="6">
    <source>
        <dbReference type="SAM" id="MobiDB-lite"/>
    </source>
</evidence>
<dbReference type="InterPro" id="IPR000462">
    <property type="entry name" value="CDP-OH_P_trans"/>
</dbReference>
<comment type="subcellular location">
    <subcellularLocation>
        <location evidence="1">Membrane</location>
    </subcellularLocation>
</comment>
<dbReference type="InterPro" id="IPR014472">
    <property type="entry name" value="CHOPT"/>
</dbReference>
<keyword evidence="7" id="KW-0812">Transmembrane</keyword>
<feature type="transmembrane region" description="Helical" evidence="7">
    <location>
        <begin position="92"/>
        <end position="115"/>
    </location>
</feature>
<protein>
    <submittedName>
        <fullName evidence="8">Choline/ethanolamine phosphotransferase</fullName>
    </submittedName>
</protein>
<feature type="transmembrane region" description="Helical" evidence="7">
    <location>
        <begin position="193"/>
        <end position="212"/>
    </location>
</feature>
<reference evidence="8 9" key="1">
    <citation type="journal article" date="2018" name="PLoS ONE">
        <title>The draft genome of Kipferlia bialata reveals reductive genome evolution in fornicate parasites.</title>
        <authorList>
            <person name="Tanifuji G."/>
            <person name="Takabayashi S."/>
            <person name="Kume K."/>
            <person name="Takagi M."/>
            <person name="Nakayama T."/>
            <person name="Kamikawa R."/>
            <person name="Inagaki Y."/>
            <person name="Hashimoto T."/>
        </authorList>
    </citation>
    <scope>NUCLEOTIDE SEQUENCE [LARGE SCALE GENOMIC DNA]</scope>
    <source>
        <strain evidence="8">NY0173</strain>
    </source>
</reference>
<dbReference type="GO" id="GO:0008654">
    <property type="term" value="P:phospholipid biosynthetic process"/>
    <property type="evidence" value="ECO:0007669"/>
    <property type="project" value="InterPro"/>
</dbReference>
<feature type="transmembrane region" description="Helical" evidence="7">
    <location>
        <begin position="224"/>
        <end position="245"/>
    </location>
</feature>
<proteinExistence type="inferred from homology"/>
<dbReference type="Gene3D" id="1.20.120.1760">
    <property type="match status" value="1"/>
</dbReference>
<dbReference type="GO" id="GO:0016020">
    <property type="term" value="C:membrane"/>
    <property type="evidence" value="ECO:0007669"/>
    <property type="project" value="UniProtKB-SubCell"/>
</dbReference>
<dbReference type="EMBL" id="BDIP01001719">
    <property type="protein sequence ID" value="GIQ85001.1"/>
    <property type="molecule type" value="Genomic_DNA"/>
</dbReference>
<feature type="transmembrane region" description="Helical" evidence="7">
    <location>
        <begin position="265"/>
        <end position="287"/>
    </location>
</feature>
<dbReference type="PANTHER" id="PTHR10414:SF37">
    <property type="entry name" value="BB IN A BOXCAR, ISOFORM C"/>
    <property type="match status" value="1"/>
</dbReference>
<keyword evidence="9" id="KW-1185">Reference proteome</keyword>
<organism evidence="8 9">
    <name type="scientific">Kipferlia bialata</name>
    <dbReference type="NCBI Taxonomy" id="797122"/>
    <lineage>
        <taxon>Eukaryota</taxon>
        <taxon>Metamonada</taxon>
        <taxon>Carpediemonas-like organisms</taxon>
        <taxon>Kipferlia</taxon>
    </lineage>
</organism>
<feature type="transmembrane region" description="Helical" evidence="7">
    <location>
        <begin position="373"/>
        <end position="396"/>
    </location>
</feature>
<dbReference type="InterPro" id="IPR043130">
    <property type="entry name" value="CDP-OH_PTrfase_TM_dom"/>
</dbReference>
<evidence type="ECO:0000313" key="8">
    <source>
        <dbReference type="EMBL" id="GIQ85001.1"/>
    </source>
</evidence>
<evidence type="ECO:0000256" key="4">
    <source>
        <dbReference type="ARBA" id="ARBA00023136"/>
    </source>
</evidence>
<dbReference type="Pfam" id="PF01066">
    <property type="entry name" value="CDP-OH_P_transf"/>
    <property type="match status" value="1"/>
</dbReference>
<accession>A0A9K3GJY7</accession>
<evidence type="ECO:0000256" key="7">
    <source>
        <dbReference type="SAM" id="Phobius"/>
    </source>
</evidence>
<keyword evidence="4 7" id="KW-0472">Membrane</keyword>
<evidence type="ECO:0000256" key="5">
    <source>
        <dbReference type="RuleBase" id="RU003750"/>
    </source>
</evidence>
<dbReference type="PANTHER" id="PTHR10414">
    <property type="entry name" value="ETHANOLAMINEPHOSPHOTRANSFERASE"/>
    <property type="match status" value="1"/>
</dbReference>
<dbReference type="OrthoDB" id="196717at2759"/>
<evidence type="ECO:0000256" key="1">
    <source>
        <dbReference type="ARBA" id="ARBA00004370"/>
    </source>
</evidence>
<dbReference type="AlphaFoldDB" id="A0A9K3GJY7"/>
<keyword evidence="3 5" id="KW-0808">Transferase</keyword>
<sequence length="411" mass="44339">MAPDIPTSDDVRDALRDIRDRVSLKEGVLSHLPVPSLSLSLPALSDDAIHNLTNYKYTGIDLSPVSRYVLQPLWRWQAEHVMDHVPWLSPNGVTLMGLCVMTLAQLSFILSSLIYTGAPSISSGVWFLVAVCMLMYQNCDGVDGVHARRTNTCSCLGQIFDHGIDSLGVTVFITMLLFLIRCDPVGLVLGVPIPWPVLIAGTAGSAFVCYQAEEFLCHVLKLDVVSFPVEGILLAAGGCITLSLLHDLQYDTVLPAISSVLYLPVVLLIGSTFALGYLTYAGATWGIGALEDRQREREGETIPGTPGVDRKGATSGPITPNGMSHKCALRCTVTRLIGVTHPATMTLSVSPLLPYTIVPLVCRWMGVSGMAEIVLCLLTALTCFAVYFVGCVALPISRTLGIPLLAMRRQE</sequence>
<comment type="similarity">
    <text evidence="2 5">Belongs to the CDP-alcohol phosphatidyltransferase class-I family.</text>
</comment>
<evidence type="ECO:0000256" key="3">
    <source>
        <dbReference type="ARBA" id="ARBA00022679"/>
    </source>
</evidence>
<evidence type="ECO:0000313" key="9">
    <source>
        <dbReference type="Proteomes" id="UP000265618"/>
    </source>
</evidence>